<sequence length="271" mass="29200">MTESLPESLRALRKSIPAVRVECAADPADAQRLLHDGTDIEGEVTGFRAADLVDGSAAGELIELHARHRGMPVGRHAASLVFQRYSHRLCGAGALAWVEYGWVPDLTADNVGVRFVDGSPHTVVLSRPRLAGTTAEDLVRIVVDEHLLPVARAMRKAGGPGLPNLLGNVAAGFAGAFRTMSRDRPAHLVAERAESVLGVDPRLERGGSFRTLLGPLGERLQYDRASCCHWYAAPDGKYCSWCSRLSHDERTARFCANMADEAGAVSSARAR</sequence>
<dbReference type="EMBL" id="BAAAZW010000003">
    <property type="protein sequence ID" value="GAA3955759.1"/>
    <property type="molecule type" value="Genomic_DNA"/>
</dbReference>
<evidence type="ECO:0000313" key="1">
    <source>
        <dbReference type="EMBL" id="GAA3955759.1"/>
    </source>
</evidence>
<dbReference type="RefSeq" id="WP_344781847.1">
    <property type="nucleotide sequence ID" value="NZ_BAAAZW010000003.1"/>
</dbReference>
<reference evidence="2" key="1">
    <citation type="journal article" date="2019" name="Int. J. Syst. Evol. Microbiol.">
        <title>The Global Catalogue of Microorganisms (GCM) 10K type strain sequencing project: providing services to taxonomists for standard genome sequencing and annotation.</title>
        <authorList>
            <consortium name="The Broad Institute Genomics Platform"/>
            <consortium name="The Broad Institute Genome Sequencing Center for Infectious Disease"/>
            <person name="Wu L."/>
            <person name="Ma J."/>
        </authorList>
    </citation>
    <scope>NUCLEOTIDE SEQUENCE [LARGE SCALE GENOMIC DNA]</scope>
    <source>
        <strain evidence="2">JCM 16923</strain>
    </source>
</reference>
<proteinExistence type="predicted"/>
<name>A0ABP7NXR6_9ACTN</name>
<comment type="caution">
    <text evidence="1">The sequence shown here is derived from an EMBL/GenBank/DDBJ whole genome shotgun (WGS) entry which is preliminary data.</text>
</comment>
<protein>
    <recommendedName>
        <fullName evidence="3">Aerobactin siderophore biosynthesis IucA/IucC-like C-terminal domain-containing protein</fullName>
    </recommendedName>
</protein>
<evidence type="ECO:0000313" key="2">
    <source>
        <dbReference type="Proteomes" id="UP001418444"/>
    </source>
</evidence>
<evidence type="ECO:0008006" key="3">
    <source>
        <dbReference type="Google" id="ProtNLM"/>
    </source>
</evidence>
<keyword evidence="2" id="KW-1185">Reference proteome</keyword>
<accession>A0ABP7NXR6</accession>
<gene>
    <name evidence="1" type="ORF">GCM10022231_13040</name>
</gene>
<dbReference type="Proteomes" id="UP001418444">
    <property type="component" value="Unassembled WGS sequence"/>
</dbReference>
<organism evidence="1 2">
    <name type="scientific">Gordonia caeni</name>
    <dbReference type="NCBI Taxonomy" id="1007097"/>
    <lineage>
        <taxon>Bacteria</taxon>
        <taxon>Bacillati</taxon>
        <taxon>Actinomycetota</taxon>
        <taxon>Actinomycetes</taxon>
        <taxon>Mycobacteriales</taxon>
        <taxon>Gordoniaceae</taxon>
        <taxon>Gordonia</taxon>
    </lineage>
</organism>